<organism evidence="3 4">
    <name type="scientific">Elaeophora elaphi</name>
    <dbReference type="NCBI Taxonomy" id="1147741"/>
    <lineage>
        <taxon>Eukaryota</taxon>
        <taxon>Metazoa</taxon>
        <taxon>Ecdysozoa</taxon>
        <taxon>Nematoda</taxon>
        <taxon>Chromadorea</taxon>
        <taxon>Rhabditida</taxon>
        <taxon>Spirurina</taxon>
        <taxon>Spiruromorpha</taxon>
        <taxon>Filarioidea</taxon>
        <taxon>Onchocercidae</taxon>
        <taxon>Elaeophora</taxon>
    </lineage>
</organism>
<dbReference type="Proteomes" id="UP000050640">
    <property type="component" value="Unplaced"/>
</dbReference>
<dbReference type="GO" id="GO:0005876">
    <property type="term" value="C:spindle microtubule"/>
    <property type="evidence" value="ECO:0007669"/>
    <property type="project" value="TreeGrafter"/>
</dbReference>
<dbReference type="WBParaSite" id="EEL_0000765201-mRNA-1">
    <property type="protein sequence ID" value="EEL_0000765201-mRNA-1"/>
    <property type="gene ID" value="EEL_0000765201"/>
</dbReference>
<dbReference type="GO" id="GO:0097431">
    <property type="term" value="C:mitotic spindle pole"/>
    <property type="evidence" value="ECO:0007669"/>
    <property type="project" value="TreeGrafter"/>
</dbReference>
<dbReference type="PANTHER" id="PTHR16056">
    <property type="entry name" value="REGULATOR OF MICROTUBULE DYNAMICS PROTEIN"/>
    <property type="match status" value="1"/>
</dbReference>
<dbReference type="GO" id="GO:0008017">
    <property type="term" value="F:microtubule binding"/>
    <property type="evidence" value="ECO:0007669"/>
    <property type="project" value="TreeGrafter"/>
</dbReference>
<dbReference type="GO" id="GO:0005739">
    <property type="term" value="C:mitochondrion"/>
    <property type="evidence" value="ECO:0007669"/>
    <property type="project" value="TreeGrafter"/>
</dbReference>
<evidence type="ECO:0000256" key="2">
    <source>
        <dbReference type="SAM" id="MobiDB-lite"/>
    </source>
</evidence>
<dbReference type="PROSITE" id="PS50005">
    <property type="entry name" value="TPR"/>
    <property type="match status" value="1"/>
</dbReference>
<evidence type="ECO:0000313" key="3">
    <source>
        <dbReference type="Proteomes" id="UP000050640"/>
    </source>
</evidence>
<dbReference type="AlphaFoldDB" id="A0A0R3RZA5"/>
<dbReference type="STRING" id="1147741.A0A0R3RZA5"/>
<reference evidence="4" key="1">
    <citation type="submission" date="2017-02" db="UniProtKB">
        <authorList>
            <consortium name="WormBaseParasite"/>
        </authorList>
    </citation>
    <scope>IDENTIFICATION</scope>
</reference>
<dbReference type="SUPFAM" id="SSF48452">
    <property type="entry name" value="TPR-like"/>
    <property type="match status" value="1"/>
</dbReference>
<protein>
    <submittedName>
        <fullName evidence="4">TPR_REGION domain-containing protein</fullName>
    </submittedName>
</protein>
<dbReference type="PANTHER" id="PTHR16056:SF36">
    <property type="entry name" value="TETRATRICOPEPTIDE REPEAT PROTEIN"/>
    <property type="match status" value="1"/>
</dbReference>
<evidence type="ECO:0000256" key="1">
    <source>
        <dbReference type="PROSITE-ProRule" id="PRU00339"/>
    </source>
</evidence>
<feature type="compositionally biased region" description="Low complexity" evidence="2">
    <location>
        <begin position="335"/>
        <end position="346"/>
    </location>
</feature>
<proteinExistence type="predicted"/>
<dbReference type="Pfam" id="PF14559">
    <property type="entry name" value="TPR_19"/>
    <property type="match status" value="1"/>
</dbReference>
<keyword evidence="1" id="KW-0802">TPR repeat</keyword>
<dbReference type="Gene3D" id="1.25.40.10">
    <property type="entry name" value="Tetratricopeptide repeat domain"/>
    <property type="match status" value="1"/>
</dbReference>
<name>A0A0R3RZA5_9BILA</name>
<feature type="repeat" description="TPR" evidence="1">
    <location>
        <begin position="264"/>
        <end position="297"/>
    </location>
</feature>
<sequence length="360" mass="41465">MVIKNLPTFLEKKLASKSLFRMKHMIVDIKIFEKKYNSSANKEIVEMLIRYVKHACPFSASVPMRVYYDEIDKCLDQYDGQQAYQLIKEMMSKDKALPNAELQYRLAHACYILSNFCHSDRDKCYRLLEEAYASCKSAYESKVKSDEILKWCAVITGVLAELQDLSDFDRITYLREFKKFLDEALTGKPDASVYHMNGRFRYRVRHSPFHSLAKNLFLCEFNMATLSEDEKKSVLAAFGTVPICTIDEALENFHKAEEFDSENIDNLIYLGKCYIAKGNESKAQKYLVSILKMQPADEVDEILIAEARELMTNIKEYNTESFHSDSTKSPGQANETKSSTDSTSSYSEEESDVTDQLDDR</sequence>
<evidence type="ECO:0000313" key="4">
    <source>
        <dbReference type="WBParaSite" id="EEL_0000765201-mRNA-1"/>
    </source>
</evidence>
<feature type="compositionally biased region" description="Acidic residues" evidence="2">
    <location>
        <begin position="347"/>
        <end position="360"/>
    </location>
</feature>
<dbReference type="InterPro" id="IPR011990">
    <property type="entry name" value="TPR-like_helical_dom_sf"/>
</dbReference>
<dbReference type="InterPro" id="IPR019734">
    <property type="entry name" value="TPR_rpt"/>
</dbReference>
<keyword evidence="3" id="KW-1185">Reference proteome</keyword>
<accession>A0A0R3RZA5</accession>
<feature type="region of interest" description="Disordered" evidence="2">
    <location>
        <begin position="319"/>
        <end position="360"/>
    </location>
</feature>